<dbReference type="GO" id="GO:0016139">
    <property type="term" value="P:glycoside catabolic process"/>
    <property type="evidence" value="ECO:0007669"/>
    <property type="project" value="TreeGrafter"/>
</dbReference>
<dbReference type="InterPro" id="IPR057739">
    <property type="entry name" value="Glyco_hydro_29_N"/>
</dbReference>
<keyword evidence="4" id="KW-0732">Signal</keyword>
<dbReference type="PRINTS" id="PR00741">
    <property type="entry name" value="GLHYDRLASE29"/>
</dbReference>
<dbReference type="GO" id="GO:0004560">
    <property type="term" value="F:alpha-L-fucosidase activity"/>
    <property type="evidence" value="ECO:0007669"/>
    <property type="project" value="InterPro"/>
</dbReference>
<dbReference type="Pfam" id="PF01120">
    <property type="entry name" value="Alpha_L_fucos"/>
    <property type="match status" value="1"/>
</dbReference>
<keyword evidence="5" id="KW-0378">Hydrolase</keyword>
<dbReference type="InterPro" id="IPR017853">
    <property type="entry name" value="GH"/>
</dbReference>
<dbReference type="InParanoid" id="A0A1H9AR98"/>
<gene>
    <name evidence="9" type="ORF">SAMN05444359_102201</name>
</gene>
<dbReference type="SMART" id="SM00812">
    <property type="entry name" value="Alpha_L_fucos"/>
    <property type="match status" value="1"/>
</dbReference>
<dbReference type="InterPro" id="IPR016286">
    <property type="entry name" value="FUC_metazoa-typ"/>
</dbReference>
<dbReference type="SUPFAM" id="SSF51445">
    <property type="entry name" value="(Trans)glycosidases"/>
    <property type="match status" value="1"/>
</dbReference>
<dbReference type="GO" id="GO:0005764">
    <property type="term" value="C:lysosome"/>
    <property type="evidence" value="ECO:0007669"/>
    <property type="project" value="TreeGrafter"/>
</dbReference>
<dbReference type="Gene3D" id="2.60.40.1180">
    <property type="entry name" value="Golgi alpha-mannosidase II"/>
    <property type="match status" value="1"/>
</dbReference>
<dbReference type="Proteomes" id="UP000199021">
    <property type="component" value="Unassembled WGS sequence"/>
</dbReference>
<evidence type="ECO:0000256" key="3">
    <source>
        <dbReference type="ARBA" id="ARBA00012662"/>
    </source>
</evidence>
<dbReference type="EMBL" id="FOFB01000002">
    <property type="protein sequence ID" value="SEP79342.1"/>
    <property type="molecule type" value="Genomic_DNA"/>
</dbReference>
<keyword evidence="7" id="KW-0472">Membrane</keyword>
<evidence type="ECO:0000313" key="9">
    <source>
        <dbReference type="EMBL" id="SEP79342.1"/>
    </source>
</evidence>
<feature type="domain" description="Glycoside hydrolase family 29 N-terminal" evidence="8">
    <location>
        <begin position="47"/>
        <end position="417"/>
    </location>
</feature>
<protein>
    <recommendedName>
        <fullName evidence="3">alpha-L-fucosidase</fullName>
        <ecNumber evidence="3">3.2.1.51</ecNumber>
    </recommendedName>
</protein>
<name>A0A1H9AR98_9BACT</name>
<dbReference type="STRING" id="478744.SAMN05444359_102201"/>
<keyword evidence="7" id="KW-0812">Transmembrane</keyword>
<reference evidence="10" key="1">
    <citation type="submission" date="2016-10" db="EMBL/GenBank/DDBJ databases">
        <authorList>
            <person name="Varghese N."/>
            <person name="Submissions S."/>
        </authorList>
    </citation>
    <scope>NUCLEOTIDE SEQUENCE [LARGE SCALE GENOMIC DNA]</scope>
    <source>
        <strain evidence="10">DSM 24740</strain>
    </source>
</reference>
<evidence type="ECO:0000313" key="10">
    <source>
        <dbReference type="Proteomes" id="UP000199021"/>
    </source>
</evidence>
<dbReference type="AlphaFoldDB" id="A0A1H9AR98"/>
<dbReference type="Gene3D" id="3.20.20.80">
    <property type="entry name" value="Glycosidases"/>
    <property type="match status" value="1"/>
</dbReference>
<keyword evidence="6" id="KW-0326">Glycosidase</keyword>
<evidence type="ECO:0000256" key="6">
    <source>
        <dbReference type="ARBA" id="ARBA00023295"/>
    </source>
</evidence>
<keyword evidence="7" id="KW-1133">Transmembrane helix</keyword>
<feature type="transmembrane region" description="Helical" evidence="7">
    <location>
        <begin position="7"/>
        <end position="40"/>
    </location>
</feature>
<keyword evidence="10" id="KW-1185">Reference proteome</keyword>
<evidence type="ECO:0000256" key="7">
    <source>
        <dbReference type="SAM" id="Phobius"/>
    </source>
</evidence>
<dbReference type="InterPro" id="IPR000933">
    <property type="entry name" value="Glyco_hydro_29"/>
</dbReference>
<sequence>MTLASKLYILIPTTGLLNSIVMPTFLRFTFLCALSVFISFCTSPASSTEAVQAASYTEDWTSLAKNEKEPDWFKDAKLGIYFHWGVYSVPAFQSEWYPRWMYVADRGDKWGGKIYGHHQATYGKDFNYHDFIPDFGAEQFDAAEWAELFKSAGAKFAGPVAQHHDGFAMWDSEINQWNAMDKGPGKDILGDIFSELKKRDLKTIATFHHARLLQRNAQDSTEWAGSSINPGSGSHYPYHPDLITSTNDPELKYLYGNIPADEFHDYWLGQVNEVVDKYSPDIIWFDSWLDQIPESYLRKMVAHHFNAGAANAQEVLVAYKQEDLPANVGVLDIEQGGKKDISDDYWLTDITISRNSWSYIEGQTYKSPSLLIRNMIDVWSKRGIVLLNVSPMAAGVIPEEQRVVLAGIGQWISQHAEAVYPTRPHDIFGYGLAEIKDGHFGGQAANIAYTENDLRFTLAKDGSALYVYALGLPPANTEMEVEHILGGTKDYQVKGVSVVGSEVALDWSVEGELLKFRTPAQEEMNEIATVFRVELQ</sequence>
<evidence type="ECO:0000256" key="2">
    <source>
        <dbReference type="ARBA" id="ARBA00007951"/>
    </source>
</evidence>
<evidence type="ECO:0000256" key="1">
    <source>
        <dbReference type="ARBA" id="ARBA00004071"/>
    </source>
</evidence>
<dbReference type="GO" id="GO:0006004">
    <property type="term" value="P:fucose metabolic process"/>
    <property type="evidence" value="ECO:0007669"/>
    <property type="project" value="InterPro"/>
</dbReference>
<accession>A0A1H9AR98</accession>
<dbReference type="PANTHER" id="PTHR10030:SF37">
    <property type="entry name" value="ALPHA-L-FUCOSIDASE-RELATED"/>
    <property type="match status" value="1"/>
</dbReference>
<evidence type="ECO:0000259" key="8">
    <source>
        <dbReference type="Pfam" id="PF01120"/>
    </source>
</evidence>
<evidence type="ECO:0000256" key="5">
    <source>
        <dbReference type="ARBA" id="ARBA00022801"/>
    </source>
</evidence>
<comment type="function">
    <text evidence="1">Alpha-L-fucosidase is responsible for hydrolyzing the alpha-1,6-linked fucose joined to the reducing-end N-acetylglucosamine of the carbohydrate moieties of glycoproteins.</text>
</comment>
<dbReference type="InterPro" id="IPR013780">
    <property type="entry name" value="Glyco_hydro_b"/>
</dbReference>
<comment type="similarity">
    <text evidence="2">Belongs to the glycosyl hydrolase 29 family.</text>
</comment>
<proteinExistence type="inferred from homology"/>
<organism evidence="9 10">
    <name type="scientific">Neolewinella agarilytica</name>
    <dbReference type="NCBI Taxonomy" id="478744"/>
    <lineage>
        <taxon>Bacteria</taxon>
        <taxon>Pseudomonadati</taxon>
        <taxon>Bacteroidota</taxon>
        <taxon>Saprospiria</taxon>
        <taxon>Saprospirales</taxon>
        <taxon>Lewinellaceae</taxon>
        <taxon>Neolewinella</taxon>
    </lineage>
</organism>
<evidence type="ECO:0000256" key="4">
    <source>
        <dbReference type="ARBA" id="ARBA00022729"/>
    </source>
</evidence>
<dbReference type="EC" id="3.2.1.51" evidence="3"/>
<dbReference type="PANTHER" id="PTHR10030">
    <property type="entry name" value="ALPHA-L-FUCOSIDASE"/>
    <property type="match status" value="1"/>
</dbReference>